<proteinExistence type="predicted"/>
<reference evidence="1" key="1">
    <citation type="submission" date="2021-01" db="EMBL/GenBank/DDBJ databases">
        <authorList>
            <person name="Corre E."/>
            <person name="Pelletier E."/>
            <person name="Niang G."/>
            <person name="Scheremetjew M."/>
            <person name="Finn R."/>
            <person name="Kale V."/>
            <person name="Holt S."/>
            <person name="Cochrane G."/>
            <person name="Meng A."/>
            <person name="Brown T."/>
            <person name="Cohen L."/>
        </authorList>
    </citation>
    <scope>NUCLEOTIDE SEQUENCE</scope>
    <source>
        <strain evidence="1">FSP1.4</strain>
    </source>
</reference>
<accession>A0A7S3N9S2</accession>
<dbReference type="AlphaFoldDB" id="A0A7S3N9S2"/>
<organism evidence="1">
    <name type="scientific">Euplotes harpa</name>
    <dbReference type="NCBI Taxonomy" id="151035"/>
    <lineage>
        <taxon>Eukaryota</taxon>
        <taxon>Sar</taxon>
        <taxon>Alveolata</taxon>
        <taxon>Ciliophora</taxon>
        <taxon>Intramacronucleata</taxon>
        <taxon>Spirotrichea</taxon>
        <taxon>Hypotrichia</taxon>
        <taxon>Euplotida</taxon>
        <taxon>Euplotidae</taxon>
        <taxon>Euplotes</taxon>
    </lineage>
</organism>
<sequence>MSKIVDQVSQNPKLVAKVYTSLNLLTSECCRSMVQVFDELIKLESDPNPLAIELAVCGDDFVNELLVKLETETGGSNYSRILRILTLQPQLHACLLRKEVVK</sequence>
<dbReference type="EMBL" id="HBII01031145">
    <property type="protein sequence ID" value="CAE0354021.1"/>
    <property type="molecule type" value="Transcribed_RNA"/>
</dbReference>
<protein>
    <submittedName>
        <fullName evidence="1">Uncharacterized protein</fullName>
    </submittedName>
</protein>
<name>A0A7S3N9S2_9SPIT</name>
<gene>
    <name evidence="1" type="ORF">EHAR0213_LOCUS12937</name>
</gene>
<evidence type="ECO:0000313" key="1">
    <source>
        <dbReference type="EMBL" id="CAE0354021.1"/>
    </source>
</evidence>